<dbReference type="InterPro" id="IPR003660">
    <property type="entry name" value="HAMP_dom"/>
</dbReference>
<dbReference type="GO" id="GO:0006935">
    <property type="term" value="P:chemotaxis"/>
    <property type="evidence" value="ECO:0007669"/>
    <property type="project" value="UniProtKB-KW"/>
</dbReference>
<dbReference type="InterPro" id="IPR051310">
    <property type="entry name" value="MCP_chemotaxis"/>
</dbReference>
<dbReference type="PROSITE" id="PS50111">
    <property type="entry name" value="CHEMOTAXIS_TRANSDUC_2"/>
    <property type="match status" value="1"/>
</dbReference>
<dbReference type="Gene3D" id="1.10.8.500">
    <property type="entry name" value="HAMP domain in histidine kinase"/>
    <property type="match status" value="1"/>
</dbReference>
<evidence type="ECO:0000313" key="8">
    <source>
        <dbReference type="EMBL" id="KEQ02707.1"/>
    </source>
</evidence>
<dbReference type="SUPFAM" id="SSF158472">
    <property type="entry name" value="HAMP domain-like"/>
    <property type="match status" value="1"/>
</dbReference>
<dbReference type="PROSITE" id="PS50885">
    <property type="entry name" value="HAMP"/>
    <property type="match status" value="2"/>
</dbReference>
<accession>A0A922T9G3</accession>
<dbReference type="Gene3D" id="1.10.287.950">
    <property type="entry name" value="Methyl-accepting chemotaxis protein"/>
    <property type="match status" value="1"/>
</dbReference>
<keyword evidence="9" id="KW-1185">Reference proteome</keyword>
<dbReference type="CDD" id="cd11386">
    <property type="entry name" value="MCP_signal"/>
    <property type="match status" value="1"/>
</dbReference>
<dbReference type="Pfam" id="PF12729">
    <property type="entry name" value="4HB_MCP_1"/>
    <property type="match status" value="1"/>
</dbReference>
<feature type="region of interest" description="Disordered" evidence="5">
    <location>
        <begin position="374"/>
        <end position="397"/>
    </location>
</feature>
<dbReference type="GO" id="GO:0007165">
    <property type="term" value="P:signal transduction"/>
    <property type="evidence" value="ECO:0007669"/>
    <property type="project" value="UniProtKB-KW"/>
</dbReference>
<dbReference type="Pfam" id="PF00672">
    <property type="entry name" value="HAMP"/>
    <property type="match status" value="1"/>
</dbReference>
<evidence type="ECO:0000313" key="9">
    <source>
        <dbReference type="Proteomes" id="UP000052167"/>
    </source>
</evidence>
<name>A0A922T9G3_9HYPH</name>
<dbReference type="GO" id="GO:0016020">
    <property type="term" value="C:membrane"/>
    <property type="evidence" value="ECO:0007669"/>
    <property type="project" value="UniProtKB-SubCell"/>
</dbReference>
<dbReference type="RefSeq" id="WP_037169544.1">
    <property type="nucleotide sequence ID" value="NZ_CAJXID010000011.1"/>
</dbReference>
<dbReference type="AlphaFoldDB" id="A0A922T9G3"/>
<evidence type="ECO:0000256" key="3">
    <source>
        <dbReference type="ARBA" id="ARBA00029447"/>
    </source>
</evidence>
<dbReference type="InterPro" id="IPR024478">
    <property type="entry name" value="HlyB_4HB_MCP"/>
</dbReference>
<evidence type="ECO:0000256" key="4">
    <source>
        <dbReference type="PROSITE-ProRule" id="PRU00284"/>
    </source>
</evidence>
<comment type="subcellular location">
    <subcellularLocation>
        <location evidence="1">Membrane</location>
    </subcellularLocation>
</comment>
<evidence type="ECO:0000256" key="5">
    <source>
        <dbReference type="SAM" id="MobiDB-lite"/>
    </source>
</evidence>
<evidence type="ECO:0000259" key="7">
    <source>
        <dbReference type="PROSITE" id="PS50885"/>
    </source>
</evidence>
<dbReference type="PANTHER" id="PTHR43531">
    <property type="entry name" value="PROTEIN ICFG"/>
    <property type="match status" value="1"/>
</dbReference>
<reference evidence="8 9" key="1">
    <citation type="submission" date="2014-06" db="EMBL/GenBank/DDBJ databases">
        <title>Rhizobium pelagicum/R2-400B4.</title>
        <authorList>
            <person name="Kimes N.E."/>
            <person name="Lopez-Perez M."/>
        </authorList>
    </citation>
    <scope>NUCLEOTIDE SEQUENCE [LARGE SCALE GENOMIC DNA]</scope>
    <source>
        <strain evidence="8 9">R2-400B4</strain>
    </source>
</reference>
<dbReference type="Proteomes" id="UP000052167">
    <property type="component" value="Unassembled WGS sequence"/>
</dbReference>
<feature type="domain" description="HAMP" evidence="7">
    <location>
        <begin position="207"/>
        <end position="260"/>
    </location>
</feature>
<evidence type="ECO:0000256" key="2">
    <source>
        <dbReference type="ARBA" id="ARBA00022500"/>
    </source>
</evidence>
<gene>
    <name evidence="8" type="ORF">GV68_20190</name>
</gene>
<comment type="similarity">
    <text evidence="3">Belongs to the methyl-accepting chemotaxis (MCP) protein family.</text>
</comment>
<dbReference type="InterPro" id="IPR004089">
    <property type="entry name" value="MCPsignal_dom"/>
</dbReference>
<dbReference type="SUPFAM" id="SSF58104">
    <property type="entry name" value="Methyl-accepting chemotaxis protein (MCP) signaling domain"/>
    <property type="match status" value="1"/>
</dbReference>
<feature type="domain" description="HAMP" evidence="7">
    <location>
        <begin position="316"/>
        <end position="368"/>
    </location>
</feature>
<feature type="domain" description="Methyl-accepting transducer" evidence="6">
    <location>
        <begin position="373"/>
        <end position="602"/>
    </location>
</feature>
<evidence type="ECO:0000259" key="6">
    <source>
        <dbReference type="PROSITE" id="PS50111"/>
    </source>
</evidence>
<dbReference type="SMART" id="SM00283">
    <property type="entry name" value="MA"/>
    <property type="match status" value="1"/>
</dbReference>
<dbReference type="OrthoDB" id="3378718at2"/>
<dbReference type="SMART" id="SM00304">
    <property type="entry name" value="HAMP"/>
    <property type="match status" value="2"/>
</dbReference>
<dbReference type="FunFam" id="1.10.287.950:FF:000001">
    <property type="entry name" value="Methyl-accepting chemotaxis sensory transducer"/>
    <property type="match status" value="1"/>
</dbReference>
<evidence type="ECO:0000256" key="1">
    <source>
        <dbReference type="ARBA" id="ARBA00004370"/>
    </source>
</evidence>
<dbReference type="CDD" id="cd06225">
    <property type="entry name" value="HAMP"/>
    <property type="match status" value="1"/>
</dbReference>
<sequence>MKIRGKINLLVGLMSAVALLVGGLSVFAMSEYRTRMQAYEAAAQRAHMGETLNRLVTAVVMDARGIYGSKSTEQAAKFGEGVVKSLGSMEKLLADWQAILPESQRAGFQNLLQRSAEFKAFRSETVRLGSEVGPEAANEQGNNEGNRNNRKAYQAEIDAIVQSDLAELQRVDANLDDFSSTIIWVVGAITLLGVGAGASFGLYLGRRQLSGPIIEITDSMKRVAAGDFVTAVPSVGRADEIGEMAAAVEVFKRNGIEVAQMNEQENGSRARSDDLRMRMETVVGAAVEGDFSKRIDKQFGDESLDNFARNVDQLLATVEAGVSETGRVAKCLAQGDLTQSMSGNFRGAFADLQSNVNAAVESLCEAMQSVRQSTSTISGGSNELSSATNDLSKRTEQQAAALEETSAALDQITAVVRTSTERAQEATVMVGEAKESAVQSGAVVRSAVEAMGRIEQASREIAQITNVIDEIAFQTNLLALNAGVEAARAGEAGKGFAVVAQEVRELAQRSAAAAKDIKGLITKSGEEVAGGVRFVQKTGESLSEIESRVLRINDHIHSIALAAKEQATGLQEVNTAINQMDQVTQQNAAMVEETSAATQKLSSEANSLFSMVSRFEIGSGEARAVQPVAPRHGAAAPMHERMPAAARPARPVAASDQRPRVSPARAMTGAIAKAFGVGGAAASSAAAEADWEEF</sequence>
<proteinExistence type="inferred from homology"/>
<keyword evidence="2" id="KW-0145">Chemotaxis</keyword>
<feature type="compositionally biased region" description="Polar residues" evidence="5">
    <location>
        <begin position="374"/>
        <end position="390"/>
    </location>
</feature>
<protein>
    <submittedName>
        <fullName evidence="8">Chemotaxis protein</fullName>
    </submittedName>
</protein>
<organism evidence="8 9">
    <name type="scientific">Pseudorhizobium pelagicum</name>
    <dbReference type="NCBI Taxonomy" id="1509405"/>
    <lineage>
        <taxon>Bacteria</taxon>
        <taxon>Pseudomonadati</taxon>
        <taxon>Pseudomonadota</taxon>
        <taxon>Alphaproteobacteria</taxon>
        <taxon>Hyphomicrobiales</taxon>
        <taxon>Rhizobiaceae</taxon>
        <taxon>Rhizobium/Agrobacterium group</taxon>
        <taxon>Pseudorhizobium</taxon>
    </lineage>
</organism>
<dbReference type="Pfam" id="PF00015">
    <property type="entry name" value="MCPsignal"/>
    <property type="match status" value="1"/>
</dbReference>
<dbReference type="Pfam" id="PF18947">
    <property type="entry name" value="HAMP_2"/>
    <property type="match status" value="1"/>
</dbReference>
<dbReference type="EMBL" id="JOKJ01000045">
    <property type="protein sequence ID" value="KEQ02707.1"/>
    <property type="molecule type" value="Genomic_DNA"/>
</dbReference>
<comment type="caution">
    <text evidence="8">The sequence shown here is derived from an EMBL/GenBank/DDBJ whole genome shotgun (WGS) entry which is preliminary data.</text>
</comment>
<dbReference type="PANTHER" id="PTHR43531:SF11">
    <property type="entry name" value="METHYL-ACCEPTING CHEMOTAXIS PROTEIN 3"/>
    <property type="match status" value="1"/>
</dbReference>
<keyword evidence="4" id="KW-0807">Transducer</keyword>